<protein>
    <submittedName>
        <fullName evidence="2">Uncharacterized protein</fullName>
    </submittedName>
</protein>
<dbReference type="HOGENOM" id="CLU_1315642_0_0_1"/>
<feature type="compositionally biased region" description="Basic residues" evidence="1">
    <location>
        <begin position="197"/>
        <end position="209"/>
    </location>
</feature>
<dbReference type="AlphaFoldDB" id="F4R2Y9"/>
<feature type="region of interest" description="Disordered" evidence="1">
    <location>
        <begin position="77"/>
        <end position="101"/>
    </location>
</feature>
<name>F4R2Y9_MELLP</name>
<dbReference type="OrthoDB" id="10638600at2759"/>
<dbReference type="Proteomes" id="UP000001072">
    <property type="component" value="Unassembled WGS sequence"/>
</dbReference>
<keyword evidence="3" id="KW-1185">Reference proteome</keyword>
<dbReference type="KEGG" id="mlr:MELLADRAFT_87236"/>
<dbReference type="InParanoid" id="F4R2Y9"/>
<dbReference type="GeneID" id="18934439"/>
<evidence type="ECO:0000313" key="3">
    <source>
        <dbReference type="Proteomes" id="UP000001072"/>
    </source>
</evidence>
<organism evidence="3">
    <name type="scientific">Melampsora larici-populina (strain 98AG31 / pathotype 3-4-7)</name>
    <name type="common">Poplar leaf rust fungus</name>
    <dbReference type="NCBI Taxonomy" id="747676"/>
    <lineage>
        <taxon>Eukaryota</taxon>
        <taxon>Fungi</taxon>
        <taxon>Dikarya</taxon>
        <taxon>Basidiomycota</taxon>
        <taxon>Pucciniomycotina</taxon>
        <taxon>Pucciniomycetes</taxon>
        <taxon>Pucciniales</taxon>
        <taxon>Melampsoraceae</taxon>
        <taxon>Melampsora</taxon>
    </lineage>
</organism>
<accession>F4R2Y9</accession>
<evidence type="ECO:0000313" key="2">
    <source>
        <dbReference type="EMBL" id="EGG12898.1"/>
    </source>
</evidence>
<feature type="compositionally biased region" description="Basic and acidic residues" evidence="1">
    <location>
        <begin position="157"/>
        <end position="166"/>
    </location>
</feature>
<dbReference type="EMBL" id="GL883090">
    <property type="protein sequence ID" value="EGG12898.1"/>
    <property type="molecule type" value="Genomic_DNA"/>
</dbReference>
<evidence type="ECO:0000256" key="1">
    <source>
        <dbReference type="SAM" id="MobiDB-lite"/>
    </source>
</evidence>
<feature type="region of interest" description="Disordered" evidence="1">
    <location>
        <begin position="153"/>
        <end position="209"/>
    </location>
</feature>
<proteinExistence type="predicted"/>
<dbReference type="RefSeq" id="XP_007403836.1">
    <property type="nucleotide sequence ID" value="XM_007403774.1"/>
</dbReference>
<gene>
    <name evidence="2" type="ORF">MELLADRAFT_87236</name>
</gene>
<dbReference type="VEuPathDB" id="FungiDB:MELLADRAFT_87236"/>
<reference evidence="3" key="1">
    <citation type="journal article" date="2011" name="Proc. Natl. Acad. Sci. U.S.A.">
        <title>Obligate biotrophy features unraveled by the genomic analysis of rust fungi.</title>
        <authorList>
            <person name="Duplessis S."/>
            <person name="Cuomo C.A."/>
            <person name="Lin Y.-C."/>
            <person name="Aerts A."/>
            <person name="Tisserant E."/>
            <person name="Veneault-Fourrey C."/>
            <person name="Joly D.L."/>
            <person name="Hacquard S."/>
            <person name="Amselem J."/>
            <person name="Cantarel B.L."/>
            <person name="Chiu R."/>
            <person name="Coutinho P.M."/>
            <person name="Feau N."/>
            <person name="Field M."/>
            <person name="Frey P."/>
            <person name="Gelhaye E."/>
            <person name="Goldberg J."/>
            <person name="Grabherr M.G."/>
            <person name="Kodira C.D."/>
            <person name="Kohler A."/>
            <person name="Kuees U."/>
            <person name="Lindquist E.A."/>
            <person name="Lucas S.M."/>
            <person name="Mago R."/>
            <person name="Mauceli E."/>
            <person name="Morin E."/>
            <person name="Murat C."/>
            <person name="Pangilinan J.L."/>
            <person name="Park R."/>
            <person name="Pearson M."/>
            <person name="Quesneville H."/>
            <person name="Rouhier N."/>
            <person name="Sakthikumar S."/>
            <person name="Salamov A.A."/>
            <person name="Schmutz J."/>
            <person name="Selles B."/>
            <person name="Shapiro H."/>
            <person name="Tanguay P."/>
            <person name="Tuskan G.A."/>
            <person name="Henrissat B."/>
            <person name="Van de Peer Y."/>
            <person name="Rouze P."/>
            <person name="Ellis J.G."/>
            <person name="Dodds P.N."/>
            <person name="Schein J.E."/>
            <person name="Zhong S."/>
            <person name="Hamelin R.C."/>
            <person name="Grigoriev I.V."/>
            <person name="Szabo L.J."/>
            <person name="Martin F."/>
        </authorList>
    </citation>
    <scope>NUCLEOTIDE SEQUENCE [LARGE SCALE GENOMIC DNA]</scope>
    <source>
        <strain evidence="3">98AG31 / pathotype 3-4-7</strain>
    </source>
</reference>
<sequence>MMKRGYWAGFHYWCKVVRSIEGVLGVWHYDEAQNGGFAQLLDRDVEKSQIGDVIHGMMKKFSKLSHLIPFSMPSDRFPVGGGLPQDEDNAEAAANEEHNNKHDVDLKVEAEEEVDELKEESLKAQELEDKAIIEELTSSPVVQPPPPQHFKIKVKLAAREPEKNQDGEGPTSTEDVKPLKRTQRLKKAIVDEEHVKPVKAIRKKGGKKR</sequence>